<organism evidence="1 2">
    <name type="scientific">Maribellus luteus</name>
    <dbReference type="NCBI Taxonomy" id="2305463"/>
    <lineage>
        <taxon>Bacteria</taxon>
        <taxon>Pseudomonadati</taxon>
        <taxon>Bacteroidota</taxon>
        <taxon>Bacteroidia</taxon>
        <taxon>Marinilabiliales</taxon>
        <taxon>Prolixibacteraceae</taxon>
        <taxon>Maribellus</taxon>
    </lineage>
</organism>
<proteinExistence type="predicted"/>
<evidence type="ECO:0000313" key="1">
    <source>
        <dbReference type="EMBL" id="RIJ46993.1"/>
    </source>
</evidence>
<evidence type="ECO:0000313" key="2">
    <source>
        <dbReference type="Proteomes" id="UP000265926"/>
    </source>
</evidence>
<accession>A0A399SYZ5</accession>
<sequence>MKRNNYILLILILINFGCKTTLKISEIKDLSKIEFDSLFIQPDIELYDFRIDIIRQTTEEQVNDSTTETEDVPYHLLGFNLGNGLFYDLNDNLSLRIDYLLNIDTKNDFEIEKVYSKSKWNRRFKSHEGNFTIESKRKKKIYDKLQVKYFNDSLSISFRNKHRYSIVTVDSLTKYMSTKRVIDKIQKKDKTFYYQTHKRSVDEYKFVDKAVILDNKYKVTLNQTGNIIEIIRIGKKKDYPRYKIIRDDENLYIFNDKFCGKKIVMGDGRFTLFYNDKFGYEIKKSN</sequence>
<protein>
    <submittedName>
        <fullName evidence="1">Uncharacterized protein</fullName>
    </submittedName>
</protein>
<dbReference type="RefSeq" id="WP_119439033.1">
    <property type="nucleotide sequence ID" value="NZ_QWGR01000010.1"/>
</dbReference>
<dbReference type="OrthoDB" id="9895026at2"/>
<reference evidence="1 2" key="1">
    <citation type="submission" date="2018-08" db="EMBL/GenBank/DDBJ databases">
        <title>Pallidiluteibacterium maritimus gen. nov., sp. nov., isolated from coastal sediment.</title>
        <authorList>
            <person name="Zhou L.Y."/>
        </authorList>
    </citation>
    <scope>NUCLEOTIDE SEQUENCE [LARGE SCALE GENOMIC DNA]</scope>
    <source>
        <strain evidence="1 2">XSD2</strain>
    </source>
</reference>
<gene>
    <name evidence="1" type="ORF">D1614_16290</name>
</gene>
<dbReference type="Proteomes" id="UP000265926">
    <property type="component" value="Unassembled WGS sequence"/>
</dbReference>
<comment type="caution">
    <text evidence="1">The sequence shown here is derived from an EMBL/GenBank/DDBJ whole genome shotgun (WGS) entry which is preliminary data.</text>
</comment>
<dbReference type="EMBL" id="QWGR01000010">
    <property type="protein sequence ID" value="RIJ46993.1"/>
    <property type="molecule type" value="Genomic_DNA"/>
</dbReference>
<keyword evidence="2" id="KW-1185">Reference proteome</keyword>
<name>A0A399SYZ5_9BACT</name>
<dbReference type="AlphaFoldDB" id="A0A399SYZ5"/>